<feature type="region of interest" description="Disordered" evidence="1">
    <location>
        <begin position="513"/>
        <end position="554"/>
    </location>
</feature>
<dbReference type="EMBL" id="KN122569">
    <property type="protein sequence ID" value="KFO29756.1"/>
    <property type="molecule type" value="Genomic_DNA"/>
</dbReference>
<feature type="compositionally biased region" description="Basic and acidic residues" evidence="1">
    <location>
        <begin position="824"/>
        <end position="836"/>
    </location>
</feature>
<feature type="compositionally biased region" description="Basic and acidic residues" evidence="1">
    <location>
        <begin position="634"/>
        <end position="643"/>
    </location>
</feature>
<name>A0A091E3W7_FUKDA</name>
<dbReference type="Proteomes" id="UP000028990">
    <property type="component" value="Unassembled WGS sequence"/>
</dbReference>
<dbReference type="OMA" id="QDFCFQP"/>
<dbReference type="PANTHER" id="PTHR31466">
    <property type="entry name" value="GENE 5591-RELATED"/>
    <property type="match status" value="1"/>
</dbReference>
<dbReference type="OrthoDB" id="9808992at2759"/>
<feature type="region of interest" description="Disordered" evidence="1">
    <location>
        <begin position="809"/>
        <end position="836"/>
    </location>
</feature>
<dbReference type="InterPro" id="IPR027898">
    <property type="entry name" value="DUF4629"/>
</dbReference>
<dbReference type="eggNOG" id="ENOG502SEP6">
    <property type="taxonomic scope" value="Eukaryota"/>
</dbReference>
<dbReference type="AlphaFoldDB" id="A0A091E3W7"/>
<protein>
    <recommendedName>
        <fullName evidence="2">DUF4629 domain-containing protein</fullName>
    </recommendedName>
</protein>
<feature type="region of interest" description="Disordered" evidence="1">
    <location>
        <begin position="446"/>
        <end position="470"/>
    </location>
</feature>
<feature type="compositionally biased region" description="Polar residues" evidence="1">
    <location>
        <begin position="605"/>
        <end position="627"/>
    </location>
</feature>
<reference evidence="3 4" key="1">
    <citation type="submission" date="2013-11" db="EMBL/GenBank/DDBJ databases">
        <title>The Damaraland mole rat (Fukomys damarensis) genome and evolution of African mole rats.</title>
        <authorList>
            <person name="Gladyshev V.N."/>
            <person name="Fang X."/>
        </authorList>
    </citation>
    <scope>NUCLEOTIDE SEQUENCE [LARGE SCALE GENOMIC DNA]</scope>
    <source>
        <tissue evidence="3">Liver</tissue>
    </source>
</reference>
<dbReference type="Pfam" id="PF15442">
    <property type="entry name" value="DUF4629"/>
    <property type="match status" value="1"/>
</dbReference>
<evidence type="ECO:0000259" key="2">
    <source>
        <dbReference type="Pfam" id="PF15442"/>
    </source>
</evidence>
<evidence type="ECO:0000256" key="1">
    <source>
        <dbReference type="SAM" id="MobiDB-lite"/>
    </source>
</evidence>
<organism evidence="3 4">
    <name type="scientific">Fukomys damarensis</name>
    <name type="common">Damaraland mole rat</name>
    <name type="synonym">Cryptomys damarensis</name>
    <dbReference type="NCBI Taxonomy" id="885580"/>
    <lineage>
        <taxon>Eukaryota</taxon>
        <taxon>Metazoa</taxon>
        <taxon>Chordata</taxon>
        <taxon>Craniata</taxon>
        <taxon>Vertebrata</taxon>
        <taxon>Euteleostomi</taxon>
        <taxon>Mammalia</taxon>
        <taxon>Eutheria</taxon>
        <taxon>Euarchontoglires</taxon>
        <taxon>Glires</taxon>
        <taxon>Rodentia</taxon>
        <taxon>Hystricomorpha</taxon>
        <taxon>Bathyergidae</taxon>
        <taxon>Fukomys</taxon>
    </lineage>
</organism>
<feature type="region of interest" description="Disordered" evidence="1">
    <location>
        <begin position="602"/>
        <end position="666"/>
    </location>
</feature>
<feature type="compositionally biased region" description="Polar residues" evidence="1">
    <location>
        <begin position="644"/>
        <end position="661"/>
    </location>
</feature>
<gene>
    <name evidence="3" type="ORF">H920_08911</name>
</gene>
<dbReference type="STRING" id="885580.ENSFDAP00000011431"/>
<feature type="domain" description="DUF4629" evidence="2">
    <location>
        <begin position="451"/>
        <end position="598"/>
    </location>
</feature>
<dbReference type="InterPro" id="IPR040292">
    <property type="entry name" value="C2orf78-like"/>
</dbReference>
<sequence length="873" mass="94119">MSETFQIPLSMGTFSPLQLSPSIVSKATPLTASACNSSQVLSPALSSAQLLPSASGTYFQPVMASSYVHQHFSESRFSGATGQSQMSSSVVSCPGIWQWDGRAGSGSTHPPFETFTMTVSDQSMTVVSSSIPVHANSIFPVYPSMSASLVQATPSPCIPNQGHGQYYNQSAVGPLLAADFGGLQPYECVSHTGSETAASQPEIAMVLKEIQHINVLPSTSPDIYYSGSVQANAETSFQVKGTSPEIETYLGCQALSQAGFVSQLPETMDSCSSIRSTQLLEGSPPTELGGISIGTPVQNSTHSLALEPSWEQLDKENWNEMSSKGAEPLDAHKILISTQDPPLLSLALPDTPKLLASVEHPIPAKPGSQEALLGKCHLGLQDQGTPDKGTESSPGWADVAALVKDIQLPQVLHSLDDLDQSYQPTHIEAQGAGTLDENPVQENSAITKGLSPRERKNKHKASEPITGAPEAKIQLKAPESLSEGEGCIFNAAASDRAPTDVAEKSYSKFPVMVSSRTNQDKGRGQVRAKRTKENNDKKALKRKQSGTKDKAEEMPTIPDMRRKRHQPMLGREVFKMPRTCLGMHMLESVQVFHPLGKKLEKKAGSVSSQALRTSSVTKNLKTSSTSKPLLGAHGEGKNPDSTRDNFQNPQGTVETGPSSASLCELPPPGQVKLIPLPFLSPEKPQARPSCRRPRPPVSQQPAVAHQAGPAGDRVQPPLIAAGNTSLVRPIKPAHLVPKNASQPLLTSEVQPGVPPRSAVCKPASWATSPCPALRRVPVATAVTKQCSSPPQPHNPYLLEDFSRQPIPWREPNVPEPVMSNPITEEQRPEREAMKRQAQLERELAAKYTSLGKLQFFRQREKDREIAQYYGYIR</sequence>
<keyword evidence="4" id="KW-1185">Reference proteome</keyword>
<evidence type="ECO:0000313" key="3">
    <source>
        <dbReference type="EMBL" id="KFO29756.1"/>
    </source>
</evidence>
<evidence type="ECO:0000313" key="4">
    <source>
        <dbReference type="Proteomes" id="UP000028990"/>
    </source>
</evidence>
<dbReference type="PANTHER" id="PTHR31466:SF1">
    <property type="entry name" value="RIKEN CDNA 4930433I11 GENE"/>
    <property type="match status" value="1"/>
</dbReference>
<feature type="region of interest" description="Disordered" evidence="1">
    <location>
        <begin position="679"/>
        <end position="715"/>
    </location>
</feature>
<proteinExistence type="predicted"/>
<accession>A0A091E3W7</accession>